<name>A0A448WMX9_9PLAT</name>
<gene>
    <name evidence="1" type="ORF">PXEA_LOCUS9199</name>
</gene>
<sequence>MPDICKHGNQSLGALFGEAAVYAPVVIPGSYIGQQDHQRACNHCANMMLSSYSPLISLSKEEQQIRPGSKRPISPQLVFHSVATPQSSPSEPIFATDTAITPTFQHGGSSPQLAKTSDVFYRDTMLHNNQLGFNDDIPRIEPETQPWSSIQSTSSDHCVPSRIVVLARQQVRTLPLVSTTFLDDSSAKDASFETGKGLQPLHFSLNLSKASKSLTSASLSSLENEPRPAHSIVTWHGRQAKQRPSLPSNFALYEKRILSHNQATGSLQTQLCDMFDSQRIQLPHISTANPDVSSTVSCPLTTLPSDRIIQRPLTCHQQSCPPDAIKLHPALPSHCLSGSEWCQLIQIWLWLSATCSIKPSEPVPGLPGNQAVFTYSASTAPGASPIAQLWKYGARSSVALSQTKAKGKDPSRRCTGRELVDRMVAHRPECGGSRWT</sequence>
<protein>
    <submittedName>
        <fullName evidence="1">Uncharacterized protein</fullName>
    </submittedName>
</protein>
<reference evidence="1" key="1">
    <citation type="submission" date="2018-11" db="EMBL/GenBank/DDBJ databases">
        <authorList>
            <consortium name="Pathogen Informatics"/>
        </authorList>
    </citation>
    <scope>NUCLEOTIDE SEQUENCE</scope>
</reference>
<proteinExistence type="predicted"/>
<keyword evidence="2" id="KW-1185">Reference proteome</keyword>
<evidence type="ECO:0000313" key="2">
    <source>
        <dbReference type="Proteomes" id="UP000784294"/>
    </source>
</evidence>
<accession>A0A448WMX9</accession>
<dbReference type="EMBL" id="CAAALY010025798">
    <property type="protein sequence ID" value="VEL15759.1"/>
    <property type="molecule type" value="Genomic_DNA"/>
</dbReference>
<comment type="caution">
    <text evidence="1">The sequence shown here is derived from an EMBL/GenBank/DDBJ whole genome shotgun (WGS) entry which is preliminary data.</text>
</comment>
<dbReference type="Proteomes" id="UP000784294">
    <property type="component" value="Unassembled WGS sequence"/>
</dbReference>
<evidence type="ECO:0000313" key="1">
    <source>
        <dbReference type="EMBL" id="VEL15759.1"/>
    </source>
</evidence>
<dbReference type="AlphaFoldDB" id="A0A448WMX9"/>
<organism evidence="1 2">
    <name type="scientific">Protopolystoma xenopodis</name>
    <dbReference type="NCBI Taxonomy" id="117903"/>
    <lineage>
        <taxon>Eukaryota</taxon>
        <taxon>Metazoa</taxon>
        <taxon>Spiralia</taxon>
        <taxon>Lophotrochozoa</taxon>
        <taxon>Platyhelminthes</taxon>
        <taxon>Monogenea</taxon>
        <taxon>Polyopisthocotylea</taxon>
        <taxon>Polystomatidea</taxon>
        <taxon>Polystomatidae</taxon>
        <taxon>Protopolystoma</taxon>
    </lineage>
</organism>